<keyword evidence="3" id="KW-1185">Reference proteome</keyword>
<protein>
    <submittedName>
        <fullName evidence="2">Uncharacterized protein</fullName>
    </submittedName>
</protein>
<dbReference type="AlphaFoldDB" id="A0A9D4C5T1"/>
<feature type="region of interest" description="Disordered" evidence="1">
    <location>
        <begin position="1"/>
        <end position="50"/>
    </location>
</feature>
<reference evidence="2" key="1">
    <citation type="journal article" date="2019" name="bioRxiv">
        <title>The Genome of the Zebra Mussel, Dreissena polymorpha: A Resource for Invasive Species Research.</title>
        <authorList>
            <person name="McCartney M.A."/>
            <person name="Auch B."/>
            <person name="Kono T."/>
            <person name="Mallez S."/>
            <person name="Zhang Y."/>
            <person name="Obille A."/>
            <person name="Becker A."/>
            <person name="Abrahante J.E."/>
            <person name="Garbe J."/>
            <person name="Badalamenti J.P."/>
            <person name="Herman A."/>
            <person name="Mangelson H."/>
            <person name="Liachko I."/>
            <person name="Sullivan S."/>
            <person name="Sone E.D."/>
            <person name="Koren S."/>
            <person name="Silverstein K.A.T."/>
            <person name="Beckman K.B."/>
            <person name="Gohl D.M."/>
        </authorList>
    </citation>
    <scope>NUCLEOTIDE SEQUENCE</scope>
    <source>
        <strain evidence="2">Duluth1</strain>
        <tissue evidence="2">Whole animal</tissue>
    </source>
</reference>
<accession>A0A9D4C5T1</accession>
<dbReference type="EMBL" id="JAIWYP010000013">
    <property type="protein sequence ID" value="KAH3717600.1"/>
    <property type="molecule type" value="Genomic_DNA"/>
</dbReference>
<dbReference type="Proteomes" id="UP000828390">
    <property type="component" value="Unassembled WGS sequence"/>
</dbReference>
<feature type="compositionally biased region" description="Basic and acidic residues" evidence="1">
    <location>
        <begin position="23"/>
        <end position="36"/>
    </location>
</feature>
<proteinExistence type="predicted"/>
<feature type="compositionally biased region" description="Basic and acidic residues" evidence="1">
    <location>
        <begin position="1"/>
        <end position="10"/>
    </location>
</feature>
<reference evidence="2" key="2">
    <citation type="submission" date="2020-11" db="EMBL/GenBank/DDBJ databases">
        <authorList>
            <person name="McCartney M.A."/>
            <person name="Auch B."/>
            <person name="Kono T."/>
            <person name="Mallez S."/>
            <person name="Becker A."/>
            <person name="Gohl D.M."/>
            <person name="Silverstein K.A.T."/>
            <person name="Koren S."/>
            <person name="Bechman K.B."/>
            <person name="Herman A."/>
            <person name="Abrahante J.E."/>
            <person name="Garbe J."/>
        </authorList>
    </citation>
    <scope>NUCLEOTIDE SEQUENCE</scope>
    <source>
        <strain evidence="2">Duluth1</strain>
        <tissue evidence="2">Whole animal</tissue>
    </source>
</reference>
<comment type="caution">
    <text evidence="2">The sequence shown here is derived from an EMBL/GenBank/DDBJ whole genome shotgun (WGS) entry which is preliminary data.</text>
</comment>
<gene>
    <name evidence="2" type="ORF">DPMN_060393</name>
</gene>
<evidence type="ECO:0000313" key="3">
    <source>
        <dbReference type="Proteomes" id="UP000828390"/>
    </source>
</evidence>
<sequence>MSPRPGDRKFQQTLATNGPGTENDSKRRSLRDRDQRMTANVSHYRLGVIE</sequence>
<evidence type="ECO:0000256" key="1">
    <source>
        <dbReference type="SAM" id="MobiDB-lite"/>
    </source>
</evidence>
<feature type="compositionally biased region" description="Polar residues" evidence="1">
    <location>
        <begin position="11"/>
        <end position="22"/>
    </location>
</feature>
<organism evidence="2 3">
    <name type="scientific">Dreissena polymorpha</name>
    <name type="common">Zebra mussel</name>
    <name type="synonym">Mytilus polymorpha</name>
    <dbReference type="NCBI Taxonomy" id="45954"/>
    <lineage>
        <taxon>Eukaryota</taxon>
        <taxon>Metazoa</taxon>
        <taxon>Spiralia</taxon>
        <taxon>Lophotrochozoa</taxon>
        <taxon>Mollusca</taxon>
        <taxon>Bivalvia</taxon>
        <taxon>Autobranchia</taxon>
        <taxon>Heteroconchia</taxon>
        <taxon>Euheterodonta</taxon>
        <taxon>Imparidentia</taxon>
        <taxon>Neoheterodontei</taxon>
        <taxon>Myida</taxon>
        <taxon>Dreissenoidea</taxon>
        <taxon>Dreissenidae</taxon>
        <taxon>Dreissena</taxon>
    </lineage>
</organism>
<evidence type="ECO:0000313" key="2">
    <source>
        <dbReference type="EMBL" id="KAH3717600.1"/>
    </source>
</evidence>
<name>A0A9D4C5T1_DREPO</name>